<evidence type="ECO:0000256" key="3">
    <source>
        <dbReference type="ARBA" id="ARBA00022527"/>
    </source>
</evidence>
<keyword evidence="15" id="KW-1185">Reference proteome</keyword>
<dbReference type="VGNC" id="VGNC:299">
    <property type="gene designation" value="MAP4K4"/>
</dbReference>
<name>A0A2I3S7B0_PANTR</name>
<feature type="region of interest" description="Disordered" evidence="11">
    <location>
        <begin position="306"/>
        <end position="349"/>
    </location>
</feature>
<feature type="compositionally biased region" description="Polar residues" evidence="11">
    <location>
        <begin position="785"/>
        <end position="806"/>
    </location>
</feature>
<sequence>MANDSPAKSLVDIDLSSLRDPAGIFELVEVVGNGTYGQVYKGRHVKTGQLAAIKVMDVTEDEEEEIKLEINMLKKYSHHRNIATYYGAFIKKSPPGHDDQLWLVMEFCGAGSITDLVKNTKGNTLKEDWIAYISREILRGLAHLHIHHVIHRDIKGQNVLLTENAEVKLVDFGVSAQLDRTVGRRNTFIGTPYWMAPEVIACDENPDATYDYRSDLWSCGITAIEMAEGAPPLCDMHPMRALFLIPRNPPPRLKSKKWSKKFFSFIEGCLVKNYMQRPSTEQLLKHPFIRDQPNERQVRIQLKDHIDRTRKKRGEKDETEYEYSGSEEEEEEVPEQEGEPSSIVNVPGESTLRRDFLRLQQENKERSEALRRQQLLQEQQLREQEEYKRQLLAERQKRIEQQKEQRRRLEEQQRREREARRQQEREQRRREQEEKRRLEELERRRKEEEERRRAEEEKRRVEREQEYIRRQLEEEQRHLEVLQQQLLQEQAMLLHDHRRPHPQHSQQPPPPQQERSKPSFHAPEPKAHYEPADRAREVQWSHLASLKNNVSPVSRSHSFSDPSPPKFAHHHLRSQDPCPPSRSEVLSQSSDSKSEAPDPTQKAWSRSDSDEVPPRVPVRTTSRSPVLSRRDSPLQGSGQQNSQAGQRNSTSSIEPRLLWERVEKLVPRPGSGSSSGSSNSGSQPGSHPGSQSGSGERFRVRSSSKSEGSPSQRLENAVKKPEDKKEVFRPLKPAVRIDLTALAKELRAVEDVRPPHKVTDYSSSSEESGTTDEEDDDVEQEGADESTSGPEDTRAASSLNLSNGETESVKTMIVHDDVESEPAMTPSKEGTLIVRQTQSASSTLQKHKSSSSFTPFIDPRLLQISPSSGTTVTSVVGFSCDGMRPEAIRQDPTRKGSVVNVNPTNTRPQSDTPEIRKYKKRFNSEILCAALWGVNLLVGTESGLMLLDRSGQGKVYPLINRRRFQQMDVLEGLNVLVTISGKKDKLRVYYLSWLRNKILHNDPEVEKKQGWTTVGDLEGCVHYKVVKYERIKFLVIALKSSVEVYAWAPKPYHKFMAFKSFGELVHKPLLVDLTVEEGQRLKVIYGSCAGFHAVDVDSGSVYDIYLPTHIQCSIKPHAIIILPNTDGMELLVCYEDEGVYVNTYGRITKDVVLQWGEMPTSVAYIRSNQTMGWGEKAIEIRSVETGHLDGVFMHKRAQRLKFLCERNDKVFFASVRSGGSSQVYFMTLGRTSLLSW</sequence>
<feature type="compositionally biased region" description="Basic and acidic residues" evidence="11">
    <location>
        <begin position="744"/>
        <end position="759"/>
    </location>
</feature>
<dbReference type="Pfam" id="PF00780">
    <property type="entry name" value="CNH"/>
    <property type="match status" value="1"/>
</dbReference>
<dbReference type="PROSITE" id="PS50011">
    <property type="entry name" value="PROTEIN_KINASE_DOM"/>
    <property type="match status" value="1"/>
</dbReference>
<feature type="domain" description="Protein kinase" evidence="12">
    <location>
        <begin position="25"/>
        <end position="289"/>
    </location>
</feature>
<keyword evidence="6" id="KW-0418">Kinase</keyword>
<keyword evidence="4" id="KW-0808">Transferase</keyword>
<dbReference type="InterPro" id="IPR000719">
    <property type="entry name" value="Prot_kinase_dom"/>
</dbReference>
<feature type="compositionally biased region" description="Basic and acidic residues" evidence="11">
    <location>
        <begin position="523"/>
        <end position="539"/>
    </location>
</feature>
<dbReference type="GO" id="GO:1902533">
    <property type="term" value="P:positive regulation of intracellular signal transduction"/>
    <property type="evidence" value="ECO:0007669"/>
    <property type="project" value="UniProtKB-ARBA"/>
</dbReference>
<dbReference type="EC" id="2.7.11.1" evidence="2"/>
<gene>
    <name evidence="14 16" type="primary">MAP4K4</name>
</gene>
<dbReference type="GO" id="GO:0046328">
    <property type="term" value="P:regulation of JNK cascade"/>
    <property type="evidence" value="ECO:0007669"/>
    <property type="project" value="UniProtKB-ARBA"/>
</dbReference>
<evidence type="ECO:0000313" key="14">
    <source>
        <dbReference type="Ensembl" id="ENSPTRP00000072886.1"/>
    </source>
</evidence>
<evidence type="ECO:0000256" key="1">
    <source>
        <dbReference type="ARBA" id="ARBA00008874"/>
    </source>
</evidence>
<dbReference type="FunFam" id="3.30.200.20:FF:000006">
    <property type="entry name" value="TRAF2 and NCK-interacting protein kinase isoform 4"/>
    <property type="match status" value="1"/>
</dbReference>
<dbReference type="InterPro" id="IPR017441">
    <property type="entry name" value="Protein_kinase_ATP_BS"/>
</dbReference>
<dbReference type="Ensembl" id="ENSPTRT00000109850.1">
    <property type="protein sequence ID" value="ENSPTRP00000072886.1"/>
    <property type="gene ID" value="ENSPTRG00000012294.5"/>
</dbReference>
<keyword evidence="7 10" id="KW-0067">ATP-binding</keyword>
<evidence type="ECO:0000313" key="15">
    <source>
        <dbReference type="Proteomes" id="UP000002277"/>
    </source>
</evidence>
<dbReference type="PROSITE" id="PS00108">
    <property type="entry name" value="PROTEIN_KINASE_ST"/>
    <property type="match status" value="1"/>
</dbReference>
<feature type="compositionally biased region" description="Acidic residues" evidence="11">
    <location>
        <begin position="769"/>
        <end position="784"/>
    </location>
</feature>
<dbReference type="GeneTree" id="ENSGT00940000155063"/>
<dbReference type="Gene3D" id="1.10.510.10">
    <property type="entry name" value="Transferase(Phosphotransferase) domain 1"/>
    <property type="match status" value="1"/>
</dbReference>
<organism evidence="14 15">
    <name type="scientific">Pan troglodytes</name>
    <name type="common">Chimpanzee</name>
    <dbReference type="NCBI Taxonomy" id="9598"/>
    <lineage>
        <taxon>Eukaryota</taxon>
        <taxon>Metazoa</taxon>
        <taxon>Chordata</taxon>
        <taxon>Craniata</taxon>
        <taxon>Vertebrata</taxon>
        <taxon>Euteleostomi</taxon>
        <taxon>Mammalia</taxon>
        <taxon>Eutheria</taxon>
        <taxon>Euarchontoglires</taxon>
        <taxon>Primates</taxon>
        <taxon>Haplorrhini</taxon>
        <taxon>Catarrhini</taxon>
        <taxon>Hominidae</taxon>
        <taxon>Pan</taxon>
    </lineage>
</organism>
<keyword evidence="3" id="KW-0723">Serine/threonine-protein kinase</keyword>
<feature type="compositionally biased region" description="Low complexity" evidence="11">
    <location>
        <begin position="635"/>
        <end position="649"/>
    </location>
</feature>
<dbReference type="PANTHER" id="PTHR47096:SF1">
    <property type="entry name" value="MISSHAPEN LIKE KINASE 1"/>
    <property type="match status" value="1"/>
</dbReference>
<feature type="compositionally biased region" description="Basic and acidic residues" evidence="11">
    <location>
        <begin position="657"/>
        <end position="666"/>
    </location>
</feature>
<feature type="region of interest" description="Disordered" evidence="11">
    <location>
        <begin position="402"/>
        <end position="464"/>
    </location>
</feature>
<dbReference type="GO" id="GO:0005524">
    <property type="term" value="F:ATP binding"/>
    <property type="evidence" value="ECO:0007669"/>
    <property type="project" value="UniProtKB-UniRule"/>
</dbReference>
<evidence type="ECO:0000259" key="13">
    <source>
        <dbReference type="PROSITE" id="PS50219"/>
    </source>
</evidence>
<dbReference type="SMART" id="SM00220">
    <property type="entry name" value="S_TKc"/>
    <property type="match status" value="1"/>
</dbReference>
<dbReference type="InterPro" id="IPR051700">
    <property type="entry name" value="STE20_Ser-Thr_kinase"/>
</dbReference>
<evidence type="ECO:0000256" key="10">
    <source>
        <dbReference type="PROSITE-ProRule" id="PRU10141"/>
    </source>
</evidence>
<dbReference type="InterPro" id="IPR008271">
    <property type="entry name" value="Ser/Thr_kinase_AS"/>
</dbReference>
<reference evidence="14" key="3">
    <citation type="submission" date="2025-09" db="UniProtKB">
        <authorList>
            <consortium name="Ensembl"/>
        </authorList>
    </citation>
    <scope>IDENTIFICATION</scope>
</reference>
<evidence type="ECO:0000256" key="11">
    <source>
        <dbReference type="SAM" id="MobiDB-lite"/>
    </source>
</evidence>
<evidence type="ECO:0000256" key="5">
    <source>
        <dbReference type="ARBA" id="ARBA00022741"/>
    </source>
</evidence>
<reference evidence="14 15" key="1">
    <citation type="journal article" date="2005" name="Nature">
        <title>Initial sequence of the chimpanzee genome and comparison with the human genome.</title>
        <authorList>
            <consortium name="Chimpanzee sequencing and analysis consortium"/>
        </authorList>
    </citation>
    <scope>NUCLEOTIDE SEQUENCE [LARGE SCALE GENOMIC DNA]</scope>
</reference>
<keyword evidence="5 10" id="KW-0547">Nucleotide-binding</keyword>
<accession>A0A2J8ISE5</accession>
<dbReference type="FunFam" id="1.10.510.10:FF:000003">
    <property type="entry name" value="TRAF2 and NCK-interacting protein kinase isoform 4"/>
    <property type="match status" value="1"/>
</dbReference>
<feature type="compositionally biased region" description="Low complexity" evidence="11">
    <location>
        <begin position="669"/>
        <end position="695"/>
    </location>
</feature>
<dbReference type="EMBL" id="AACZ04057778">
    <property type="status" value="NOT_ANNOTATED_CDS"/>
    <property type="molecule type" value="Genomic_DNA"/>
</dbReference>
<evidence type="ECO:0000256" key="8">
    <source>
        <dbReference type="ARBA" id="ARBA00047899"/>
    </source>
</evidence>
<evidence type="ECO:0000256" key="2">
    <source>
        <dbReference type="ARBA" id="ARBA00012513"/>
    </source>
</evidence>
<proteinExistence type="inferred from homology"/>
<reference evidence="14" key="2">
    <citation type="submission" date="2025-08" db="UniProtKB">
        <authorList>
            <consortium name="Ensembl"/>
        </authorList>
    </citation>
    <scope>IDENTIFICATION</scope>
</reference>
<dbReference type="GO" id="GO:0004674">
    <property type="term" value="F:protein serine/threonine kinase activity"/>
    <property type="evidence" value="ECO:0007669"/>
    <property type="project" value="UniProtKB-KW"/>
</dbReference>
<evidence type="ECO:0000256" key="4">
    <source>
        <dbReference type="ARBA" id="ARBA00022679"/>
    </source>
</evidence>
<feature type="compositionally biased region" description="Basic and acidic residues" evidence="11">
    <location>
        <begin position="716"/>
        <end position="729"/>
    </location>
</feature>
<dbReference type="SMART" id="SM00036">
    <property type="entry name" value="CNH"/>
    <property type="match status" value="1"/>
</dbReference>
<dbReference type="Pfam" id="PF00069">
    <property type="entry name" value="Pkinase"/>
    <property type="match status" value="1"/>
</dbReference>
<comment type="similarity">
    <text evidence="1">Belongs to the protein kinase superfamily. STE Ser/Thr protein kinase family. STE20 subfamily.</text>
</comment>
<feature type="compositionally biased region" description="Acidic residues" evidence="11">
    <location>
        <begin position="317"/>
        <end position="338"/>
    </location>
</feature>
<feature type="domain" description="CNH" evidence="13">
    <location>
        <begin position="923"/>
        <end position="1210"/>
    </location>
</feature>
<evidence type="ECO:0000259" key="12">
    <source>
        <dbReference type="PROSITE" id="PS50011"/>
    </source>
</evidence>
<comment type="catalytic activity">
    <reaction evidence="8">
        <text>L-threonyl-[protein] + ATP = O-phospho-L-threonyl-[protein] + ADP + H(+)</text>
        <dbReference type="Rhea" id="RHEA:46608"/>
        <dbReference type="Rhea" id="RHEA-COMP:11060"/>
        <dbReference type="Rhea" id="RHEA-COMP:11605"/>
        <dbReference type="ChEBI" id="CHEBI:15378"/>
        <dbReference type="ChEBI" id="CHEBI:30013"/>
        <dbReference type="ChEBI" id="CHEBI:30616"/>
        <dbReference type="ChEBI" id="CHEBI:61977"/>
        <dbReference type="ChEBI" id="CHEBI:456216"/>
        <dbReference type="EC" id="2.7.11.1"/>
    </reaction>
</comment>
<feature type="compositionally biased region" description="Polar residues" evidence="11">
    <location>
        <begin position="701"/>
        <end position="714"/>
    </location>
</feature>
<dbReference type="SUPFAM" id="SSF56112">
    <property type="entry name" value="Protein kinase-like (PK-like)"/>
    <property type="match status" value="1"/>
</dbReference>
<feature type="region of interest" description="Disordered" evidence="11">
    <location>
        <begin position="488"/>
        <end position="808"/>
    </location>
</feature>
<dbReference type="InterPro" id="IPR001180">
    <property type="entry name" value="CNH_dom"/>
</dbReference>
<dbReference type="PROSITE" id="PS50219">
    <property type="entry name" value="CNH"/>
    <property type="match status" value="1"/>
</dbReference>
<feature type="compositionally biased region" description="Polar residues" evidence="11">
    <location>
        <begin position="546"/>
        <end position="561"/>
    </location>
</feature>
<comment type="catalytic activity">
    <reaction evidence="9">
        <text>L-seryl-[protein] + ATP = O-phospho-L-seryl-[protein] + ADP + H(+)</text>
        <dbReference type="Rhea" id="RHEA:17989"/>
        <dbReference type="Rhea" id="RHEA-COMP:9863"/>
        <dbReference type="Rhea" id="RHEA-COMP:11604"/>
        <dbReference type="ChEBI" id="CHEBI:15378"/>
        <dbReference type="ChEBI" id="CHEBI:29999"/>
        <dbReference type="ChEBI" id="CHEBI:30616"/>
        <dbReference type="ChEBI" id="CHEBI:83421"/>
        <dbReference type="ChEBI" id="CHEBI:456216"/>
        <dbReference type="EC" id="2.7.11.1"/>
    </reaction>
</comment>
<dbReference type="Bgee" id="ENSPTRG00000012294">
    <property type="expression patterns" value="Expressed in fibroblast and 21 other cell types or tissues"/>
</dbReference>
<evidence type="ECO:0000256" key="7">
    <source>
        <dbReference type="ARBA" id="ARBA00022840"/>
    </source>
</evidence>
<dbReference type="PROSITE" id="PS00107">
    <property type="entry name" value="PROTEIN_KINASE_ATP"/>
    <property type="match status" value="1"/>
</dbReference>
<dbReference type="PANTHER" id="PTHR47096">
    <property type="entry name" value="MISSHAPEN LIKE KINASE 1"/>
    <property type="match status" value="1"/>
</dbReference>
<evidence type="ECO:0000256" key="6">
    <source>
        <dbReference type="ARBA" id="ARBA00022777"/>
    </source>
</evidence>
<evidence type="ECO:0000313" key="16">
    <source>
        <dbReference type="VGNC" id="VGNC:299"/>
    </source>
</evidence>
<accession>A0A2I3S7B0</accession>
<evidence type="ECO:0000256" key="9">
    <source>
        <dbReference type="ARBA" id="ARBA00048679"/>
    </source>
</evidence>
<dbReference type="Gene3D" id="3.30.200.20">
    <property type="entry name" value="Phosphorylase Kinase, domain 1"/>
    <property type="match status" value="1"/>
</dbReference>
<protein>
    <recommendedName>
        <fullName evidence="2">non-specific serine/threonine protein kinase</fullName>
        <ecNumber evidence="2">2.7.11.1</ecNumber>
    </recommendedName>
</protein>
<dbReference type="Proteomes" id="UP000002277">
    <property type="component" value="Chromosome 2A"/>
</dbReference>
<feature type="binding site" evidence="10">
    <location>
        <position position="54"/>
    </location>
    <ligand>
        <name>ATP</name>
        <dbReference type="ChEBI" id="CHEBI:30616"/>
    </ligand>
</feature>
<dbReference type="AlphaFoldDB" id="A0A2I3S7B0"/>
<dbReference type="InterPro" id="IPR011009">
    <property type="entry name" value="Kinase-like_dom_sf"/>
</dbReference>